<dbReference type="EMBL" id="UYYF01004379">
    <property type="protein sequence ID" value="VDN03301.1"/>
    <property type="molecule type" value="Genomic_DNA"/>
</dbReference>
<gene>
    <name evidence="1" type="ORF">TCLT_LOCUS5990</name>
</gene>
<evidence type="ECO:0000313" key="1">
    <source>
        <dbReference type="EMBL" id="VDN03301.1"/>
    </source>
</evidence>
<dbReference type="Proteomes" id="UP000276776">
    <property type="component" value="Unassembled WGS sequence"/>
</dbReference>
<dbReference type="WBParaSite" id="TCLT_0000600101-mRNA-1">
    <property type="protein sequence ID" value="TCLT_0000600101-mRNA-1"/>
    <property type="gene ID" value="TCLT_0000600101"/>
</dbReference>
<dbReference type="AlphaFoldDB" id="A0A0N5CZR7"/>
<reference evidence="3" key="1">
    <citation type="submission" date="2017-02" db="UniProtKB">
        <authorList>
            <consortium name="WormBaseParasite"/>
        </authorList>
    </citation>
    <scope>IDENTIFICATION</scope>
</reference>
<name>A0A0N5CZR7_THECL</name>
<organism evidence="3">
    <name type="scientific">Thelazia callipaeda</name>
    <name type="common">Oriental eyeworm</name>
    <name type="synonym">Parasitic nematode</name>
    <dbReference type="NCBI Taxonomy" id="103827"/>
    <lineage>
        <taxon>Eukaryota</taxon>
        <taxon>Metazoa</taxon>
        <taxon>Ecdysozoa</taxon>
        <taxon>Nematoda</taxon>
        <taxon>Chromadorea</taxon>
        <taxon>Rhabditida</taxon>
        <taxon>Spirurina</taxon>
        <taxon>Spiruromorpha</taxon>
        <taxon>Thelazioidea</taxon>
        <taxon>Thelaziidae</taxon>
        <taxon>Thelazia</taxon>
    </lineage>
</organism>
<evidence type="ECO:0000313" key="3">
    <source>
        <dbReference type="WBParaSite" id="TCLT_0000600101-mRNA-1"/>
    </source>
</evidence>
<evidence type="ECO:0000313" key="2">
    <source>
        <dbReference type="Proteomes" id="UP000276776"/>
    </source>
</evidence>
<keyword evidence="2" id="KW-1185">Reference proteome</keyword>
<reference evidence="1 2" key="2">
    <citation type="submission" date="2018-11" db="EMBL/GenBank/DDBJ databases">
        <authorList>
            <consortium name="Pathogen Informatics"/>
        </authorList>
    </citation>
    <scope>NUCLEOTIDE SEQUENCE [LARGE SCALE GENOMIC DNA]</scope>
</reference>
<accession>A0A0N5CZR7</accession>
<sequence length="75" mass="9118">MTSIENYYRHQLMSGNSVPNQRRDTLLHGDQIDFVEKQEQDITGERLEQNNRSRKKYLFEKIIRIAKHPFRSRKK</sequence>
<protein>
    <submittedName>
        <fullName evidence="1 3">Uncharacterized protein</fullName>
    </submittedName>
</protein>
<proteinExistence type="predicted"/>